<reference evidence="1 2" key="1">
    <citation type="journal article" date="2016" name="Mol. Biol. Evol.">
        <title>Comparative Genomics of Early-Diverging Mushroom-Forming Fungi Provides Insights into the Origins of Lignocellulose Decay Capabilities.</title>
        <authorList>
            <person name="Nagy L.G."/>
            <person name="Riley R."/>
            <person name="Tritt A."/>
            <person name="Adam C."/>
            <person name="Daum C."/>
            <person name="Floudas D."/>
            <person name="Sun H."/>
            <person name="Yadav J.S."/>
            <person name="Pangilinan J."/>
            <person name="Larsson K.H."/>
            <person name="Matsuura K."/>
            <person name="Barry K."/>
            <person name="Labutti K."/>
            <person name="Kuo R."/>
            <person name="Ohm R.A."/>
            <person name="Bhattacharya S.S."/>
            <person name="Shirouzu T."/>
            <person name="Yoshinaga Y."/>
            <person name="Martin F.M."/>
            <person name="Grigoriev I.V."/>
            <person name="Hibbett D.S."/>
        </authorList>
    </citation>
    <scope>NUCLEOTIDE SEQUENCE [LARGE SCALE GENOMIC DNA]</scope>
    <source>
        <strain evidence="1 2">HHB14362 ss-1</strain>
    </source>
</reference>
<keyword evidence="2" id="KW-1185">Reference proteome</keyword>
<sequence length="309" mass="35389">YDELYTTQVWLDAEMELQQSLREPDCKLPQAIAALMFASDSTHLAQFGQVKLWPAYMYFGNQSKYERCQPQSHVAHHIAYIPSLPDTIHDVLRDLRGGKIAAGLMALLLAHCRRELFQGAWKLILDDEFLAAYEHGIAVECVNGIEQQIYPRIFIYSADYPEKVLIATVCDMGQCPCPHCLIHKDHLPDLGSPEDLAVWTEKHQIDNNARHSKVDQARRLVYEDGYVVNSEHVEELLKLESLVPSQNAFSSALSKFSFNFFSVLAIDLMHKYELGVWKAVFVHLIHILKAHDVNSINELNWRYCSVCPY</sequence>
<dbReference type="AlphaFoldDB" id="A0A165MSR5"/>
<dbReference type="InterPro" id="IPR041078">
    <property type="entry name" value="Plavaka"/>
</dbReference>
<proteinExistence type="predicted"/>
<dbReference type="Proteomes" id="UP000076761">
    <property type="component" value="Unassembled WGS sequence"/>
</dbReference>
<dbReference type="Pfam" id="PF18759">
    <property type="entry name" value="Plavaka"/>
    <property type="match status" value="1"/>
</dbReference>
<organism evidence="1 2">
    <name type="scientific">Neolentinus lepideus HHB14362 ss-1</name>
    <dbReference type="NCBI Taxonomy" id="1314782"/>
    <lineage>
        <taxon>Eukaryota</taxon>
        <taxon>Fungi</taxon>
        <taxon>Dikarya</taxon>
        <taxon>Basidiomycota</taxon>
        <taxon>Agaricomycotina</taxon>
        <taxon>Agaricomycetes</taxon>
        <taxon>Gloeophyllales</taxon>
        <taxon>Gloeophyllaceae</taxon>
        <taxon>Neolentinus</taxon>
    </lineage>
</organism>
<dbReference type="OrthoDB" id="3208495at2759"/>
<feature type="non-terminal residue" evidence="1">
    <location>
        <position position="1"/>
    </location>
</feature>
<gene>
    <name evidence="1" type="ORF">NEOLEDRAFT_1079423</name>
</gene>
<dbReference type="STRING" id="1314782.A0A165MSR5"/>
<evidence type="ECO:0000313" key="2">
    <source>
        <dbReference type="Proteomes" id="UP000076761"/>
    </source>
</evidence>
<accession>A0A165MSR5</accession>
<dbReference type="EMBL" id="KV425664">
    <property type="protein sequence ID" value="KZT18728.1"/>
    <property type="molecule type" value="Genomic_DNA"/>
</dbReference>
<name>A0A165MSR5_9AGAM</name>
<protein>
    <submittedName>
        <fullName evidence="1">Uncharacterized protein</fullName>
    </submittedName>
</protein>
<dbReference type="InParanoid" id="A0A165MSR5"/>
<evidence type="ECO:0000313" key="1">
    <source>
        <dbReference type="EMBL" id="KZT18728.1"/>
    </source>
</evidence>